<feature type="chain" id="PRO_5040977404" description="PEP-CTERM protein-sorting domain-containing protein" evidence="1">
    <location>
        <begin position="24"/>
        <end position="194"/>
    </location>
</feature>
<dbReference type="RefSeq" id="WP_237892025.1">
    <property type="nucleotide sequence ID" value="NZ_JAKLTY010000047.1"/>
</dbReference>
<reference evidence="2" key="1">
    <citation type="submission" date="2022-01" db="EMBL/GenBank/DDBJ databases">
        <title>Genome sequnece data of strain Bradyrhizobium sp. nov.</title>
        <authorList>
            <person name="Zhang J."/>
        </authorList>
    </citation>
    <scope>NUCLEOTIDE SEQUENCE</scope>
    <source>
        <strain evidence="2">WYCCWR 13023</strain>
    </source>
</reference>
<dbReference type="AlphaFoldDB" id="A0A9X1RJU6"/>
<sequence length="194" mass="20642">MGRNVWAGWLASVLLLMVAPAHAGLLKYELTGVDNLSFVLDTSRPIDGVSAEDAGVFHAFYFTNIQNTSAHNPFPYLTFYDSAFGGGLSAGIGPDDGSSNYFDLVSVPSFSPLFNGSVSSPSLITGTFHFADLTFALANPDVPVDQLPVIDTLKVTNITSAVPETGTWVMMIFGFAALGCMTTFRRSAQESAVL</sequence>
<dbReference type="Proteomes" id="UP001139054">
    <property type="component" value="Unassembled WGS sequence"/>
</dbReference>
<dbReference type="EMBL" id="JAKLTY010000047">
    <property type="protein sequence ID" value="MCG2632703.1"/>
    <property type="molecule type" value="Genomic_DNA"/>
</dbReference>
<accession>A0A9X1RJU6</accession>
<evidence type="ECO:0000313" key="3">
    <source>
        <dbReference type="Proteomes" id="UP001139054"/>
    </source>
</evidence>
<comment type="caution">
    <text evidence="2">The sequence shown here is derived from an EMBL/GenBank/DDBJ whole genome shotgun (WGS) entry which is preliminary data.</text>
</comment>
<gene>
    <name evidence="2" type="ORF">L6654_39570</name>
</gene>
<evidence type="ECO:0000313" key="2">
    <source>
        <dbReference type="EMBL" id="MCG2632703.1"/>
    </source>
</evidence>
<protein>
    <recommendedName>
        <fullName evidence="4">PEP-CTERM protein-sorting domain-containing protein</fullName>
    </recommendedName>
</protein>
<evidence type="ECO:0008006" key="4">
    <source>
        <dbReference type="Google" id="ProtNLM"/>
    </source>
</evidence>
<keyword evidence="1" id="KW-0732">Signal</keyword>
<evidence type="ECO:0000256" key="1">
    <source>
        <dbReference type="SAM" id="SignalP"/>
    </source>
</evidence>
<proteinExistence type="predicted"/>
<feature type="signal peptide" evidence="1">
    <location>
        <begin position="1"/>
        <end position="23"/>
    </location>
</feature>
<name>A0A9X1RJU6_9BRAD</name>
<organism evidence="2 3">
    <name type="scientific">Bradyrhizobium zhengyangense</name>
    <dbReference type="NCBI Taxonomy" id="2911009"/>
    <lineage>
        <taxon>Bacteria</taxon>
        <taxon>Pseudomonadati</taxon>
        <taxon>Pseudomonadota</taxon>
        <taxon>Alphaproteobacteria</taxon>
        <taxon>Hyphomicrobiales</taxon>
        <taxon>Nitrobacteraceae</taxon>
        <taxon>Bradyrhizobium</taxon>
    </lineage>
</organism>